<gene>
    <name evidence="4" type="ordered locus">KRH_15790</name>
</gene>
<reference evidence="4 5" key="1">
    <citation type="journal article" date="2008" name="J. Bacteriol.">
        <title>Complete genome sequence of the soil actinomycete Kocuria rhizophila.</title>
        <authorList>
            <person name="Takarada H."/>
            <person name="Sekine M."/>
            <person name="Kosugi H."/>
            <person name="Matsuo Y."/>
            <person name="Fujisawa T."/>
            <person name="Omata S."/>
            <person name="Kishi E."/>
            <person name="Shimizu A."/>
            <person name="Tsukatani N."/>
            <person name="Tanikawa S."/>
            <person name="Fujita N."/>
            <person name="Harayama S."/>
        </authorList>
    </citation>
    <scope>NUCLEOTIDE SEQUENCE [LARGE SCALE GENOMIC DNA]</scope>
    <source>
        <strain evidence="5">ATCC 9341 / DSM 348 / NBRC 103217 / DC2201</strain>
    </source>
</reference>
<dbReference type="PANTHER" id="PTHR47816:SF4">
    <property type="entry name" value="RIBOSOMAL RNA SMALL SUBUNIT METHYLTRANSFERASE C"/>
    <property type="match status" value="1"/>
</dbReference>
<dbReference type="CDD" id="cd02440">
    <property type="entry name" value="AdoMet_MTases"/>
    <property type="match status" value="1"/>
</dbReference>
<evidence type="ECO:0000256" key="1">
    <source>
        <dbReference type="ARBA" id="ARBA00022603"/>
    </source>
</evidence>
<dbReference type="HOGENOM" id="CLU_018398_7_0_11"/>
<dbReference type="SUPFAM" id="SSF53335">
    <property type="entry name" value="S-adenosyl-L-methionine-dependent methyltransferases"/>
    <property type="match status" value="1"/>
</dbReference>
<dbReference type="AlphaFoldDB" id="B2GKG7"/>
<evidence type="ECO:0000259" key="3">
    <source>
        <dbReference type="Pfam" id="PF05175"/>
    </source>
</evidence>
<protein>
    <submittedName>
        <fullName evidence="4">Putative methyltransferase</fullName>
        <ecNumber evidence="4">2.1.1.-</ecNumber>
    </submittedName>
</protein>
<keyword evidence="1 4" id="KW-0489">Methyltransferase</keyword>
<dbReference type="InterPro" id="IPR046977">
    <property type="entry name" value="RsmC/RlmG"/>
</dbReference>
<keyword evidence="5" id="KW-1185">Reference proteome</keyword>
<dbReference type="RefSeq" id="WP_012398647.1">
    <property type="nucleotide sequence ID" value="NC_010617.1"/>
</dbReference>
<dbReference type="EC" id="2.1.1.-" evidence="4"/>
<dbReference type="GO" id="GO:0032259">
    <property type="term" value="P:methylation"/>
    <property type="evidence" value="ECO:0007669"/>
    <property type="project" value="UniProtKB-KW"/>
</dbReference>
<dbReference type="PANTHER" id="PTHR47816">
    <property type="entry name" value="RIBOSOMAL RNA SMALL SUBUNIT METHYLTRANSFERASE C"/>
    <property type="match status" value="1"/>
</dbReference>
<dbReference type="EMBL" id="AP009152">
    <property type="protein sequence ID" value="BAG29926.1"/>
    <property type="molecule type" value="Genomic_DNA"/>
</dbReference>
<accession>B2GKG7</accession>
<dbReference type="STRING" id="378753.KRH_15790"/>
<dbReference type="Gene3D" id="3.40.50.150">
    <property type="entry name" value="Vaccinia Virus protein VP39"/>
    <property type="match status" value="1"/>
</dbReference>
<dbReference type="Proteomes" id="UP000008838">
    <property type="component" value="Chromosome"/>
</dbReference>
<dbReference type="Pfam" id="PF05175">
    <property type="entry name" value="MTS"/>
    <property type="match status" value="1"/>
</dbReference>
<dbReference type="OrthoDB" id="9764961at2"/>
<keyword evidence="2 4" id="KW-0808">Transferase</keyword>
<dbReference type="GO" id="GO:0008757">
    <property type="term" value="F:S-adenosylmethionine-dependent methyltransferase activity"/>
    <property type="evidence" value="ECO:0007669"/>
    <property type="project" value="InterPro"/>
</dbReference>
<evidence type="ECO:0000256" key="2">
    <source>
        <dbReference type="ARBA" id="ARBA00022679"/>
    </source>
</evidence>
<dbReference type="InterPro" id="IPR007848">
    <property type="entry name" value="Small_mtfrase_dom"/>
</dbReference>
<evidence type="ECO:0000313" key="5">
    <source>
        <dbReference type="Proteomes" id="UP000008838"/>
    </source>
</evidence>
<dbReference type="InterPro" id="IPR029063">
    <property type="entry name" value="SAM-dependent_MTases_sf"/>
</dbReference>
<organism evidence="4 5">
    <name type="scientific">Kocuria rhizophila (strain ATCC 9341 / DSM 348 / NBRC 103217 / DC2201)</name>
    <dbReference type="NCBI Taxonomy" id="378753"/>
    <lineage>
        <taxon>Bacteria</taxon>
        <taxon>Bacillati</taxon>
        <taxon>Actinomycetota</taxon>
        <taxon>Actinomycetes</taxon>
        <taxon>Micrococcales</taxon>
        <taxon>Micrococcaceae</taxon>
        <taxon>Kocuria</taxon>
    </lineage>
</organism>
<evidence type="ECO:0000313" key="4">
    <source>
        <dbReference type="EMBL" id="BAG29926.1"/>
    </source>
</evidence>
<dbReference type="KEGG" id="krh:KRH_15790"/>
<proteinExistence type="predicted"/>
<sequence length="218" mass="23136">MAPEHPAAHYFVSDPTLPERPRRIDVELRGRHVQVGTAAGVFSPGDLDRGTAALLRSVPDPEGRELLDIGCGWGPLTIALAQAAPEARVTAVDVNERSLRLTAENAAALGLSGVEALLPGDVPAGRTFDTIWSNPPIRVGKDALHEILATWLPRLSPGGTAWLVVQKNLGGDSLQRWLAATLGADFAVRRAATDKGFRILTVHRDPASHGAPEQTHAG</sequence>
<name>B2GKG7_KOCRD</name>
<feature type="domain" description="Methyltransferase small" evidence="3">
    <location>
        <begin position="33"/>
        <end position="200"/>
    </location>
</feature>
<dbReference type="eggNOG" id="COG2813">
    <property type="taxonomic scope" value="Bacteria"/>
</dbReference>